<dbReference type="Proteomes" id="UP000784294">
    <property type="component" value="Unassembled WGS sequence"/>
</dbReference>
<evidence type="ECO:0000313" key="3">
    <source>
        <dbReference type="Proteomes" id="UP000784294"/>
    </source>
</evidence>
<sequence length="146" mass="16245">MDTKRSELAELIAQTGHEINWKAIERRAPCGDNTMKRKIREVVDMLAENNLMNRRLEKGRVSDNFAHCLSKIVKKNRARPAKKGRLEQGSAANRRKGSAMTKGGGLGVLGNKAKTLSVSDVHFETNQYNFGGLAVRELGRRISKPS</sequence>
<protein>
    <submittedName>
        <fullName evidence="2">Uncharacterized protein</fullName>
    </submittedName>
</protein>
<name>A0A448WYL3_9PLAT</name>
<evidence type="ECO:0000313" key="2">
    <source>
        <dbReference type="EMBL" id="VEL23492.1"/>
    </source>
</evidence>
<feature type="region of interest" description="Disordered" evidence="1">
    <location>
        <begin position="76"/>
        <end position="106"/>
    </location>
</feature>
<reference evidence="2" key="1">
    <citation type="submission" date="2018-11" db="EMBL/GenBank/DDBJ databases">
        <authorList>
            <consortium name="Pathogen Informatics"/>
        </authorList>
    </citation>
    <scope>NUCLEOTIDE SEQUENCE</scope>
</reference>
<dbReference type="EMBL" id="CAAALY010062253">
    <property type="protein sequence ID" value="VEL23492.1"/>
    <property type="molecule type" value="Genomic_DNA"/>
</dbReference>
<accession>A0A448WYL3</accession>
<evidence type="ECO:0000256" key="1">
    <source>
        <dbReference type="SAM" id="MobiDB-lite"/>
    </source>
</evidence>
<organism evidence="2 3">
    <name type="scientific">Protopolystoma xenopodis</name>
    <dbReference type="NCBI Taxonomy" id="117903"/>
    <lineage>
        <taxon>Eukaryota</taxon>
        <taxon>Metazoa</taxon>
        <taxon>Spiralia</taxon>
        <taxon>Lophotrochozoa</taxon>
        <taxon>Platyhelminthes</taxon>
        <taxon>Monogenea</taxon>
        <taxon>Polyopisthocotylea</taxon>
        <taxon>Polystomatidea</taxon>
        <taxon>Polystomatidae</taxon>
        <taxon>Protopolystoma</taxon>
    </lineage>
</organism>
<keyword evidence="3" id="KW-1185">Reference proteome</keyword>
<comment type="caution">
    <text evidence="2">The sequence shown here is derived from an EMBL/GenBank/DDBJ whole genome shotgun (WGS) entry which is preliminary data.</text>
</comment>
<dbReference type="AlphaFoldDB" id="A0A448WYL3"/>
<gene>
    <name evidence="2" type="ORF">PXEA_LOCUS16932</name>
</gene>
<proteinExistence type="predicted"/>